<dbReference type="AlphaFoldDB" id="A0AAE1JSR6"/>
<dbReference type="GO" id="GO:0000226">
    <property type="term" value="P:microtubule cytoskeleton organization"/>
    <property type="evidence" value="ECO:0007669"/>
    <property type="project" value="InterPro"/>
</dbReference>
<keyword evidence="10" id="KW-1185">Reference proteome</keyword>
<dbReference type="InterPro" id="IPR044806">
    <property type="entry name" value="WVD2/WDL1-4"/>
</dbReference>
<evidence type="ECO:0000256" key="4">
    <source>
        <dbReference type="ARBA" id="ARBA00022701"/>
    </source>
</evidence>
<feature type="coiled-coil region" evidence="6">
    <location>
        <begin position="197"/>
        <end position="231"/>
    </location>
</feature>
<name>A0AAE1JSR6_9FABA</name>
<evidence type="ECO:0000313" key="9">
    <source>
        <dbReference type="EMBL" id="KAK4273568.1"/>
    </source>
</evidence>
<feature type="region of interest" description="Disordered" evidence="7">
    <location>
        <begin position="127"/>
        <end position="155"/>
    </location>
</feature>
<feature type="compositionally biased region" description="Basic and acidic residues" evidence="7">
    <location>
        <begin position="325"/>
        <end position="334"/>
    </location>
</feature>
<dbReference type="EMBL" id="JAWXYG010000005">
    <property type="protein sequence ID" value="KAK4273568.1"/>
    <property type="molecule type" value="Genomic_DNA"/>
</dbReference>
<feature type="region of interest" description="Disordered" evidence="7">
    <location>
        <begin position="64"/>
        <end position="104"/>
    </location>
</feature>
<keyword evidence="4" id="KW-0493">Microtubule</keyword>
<dbReference type="GO" id="GO:0008017">
    <property type="term" value="F:microtubule binding"/>
    <property type="evidence" value="ECO:0007669"/>
    <property type="project" value="InterPro"/>
</dbReference>
<dbReference type="InterPro" id="IPR027329">
    <property type="entry name" value="TPX2_C"/>
</dbReference>
<gene>
    <name evidence="9" type="ORF">QN277_021945</name>
</gene>
<organism evidence="9 10">
    <name type="scientific">Acacia crassicarpa</name>
    <name type="common">northern wattle</name>
    <dbReference type="NCBI Taxonomy" id="499986"/>
    <lineage>
        <taxon>Eukaryota</taxon>
        <taxon>Viridiplantae</taxon>
        <taxon>Streptophyta</taxon>
        <taxon>Embryophyta</taxon>
        <taxon>Tracheophyta</taxon>
        <taxon>Spermatophyta</taxon>
        <taxon>Magnoliopsida</taxon>
        <taxon>eudicotyledons</taxon>
        <taxon>Gunneridae</taxon>
        <taxon>Pentapetalae</taxon>
        <taxon>rosids</taxon>
        <taxon>fabids</taxon>
        <taxon>Fabales</taxon>
        <taxon>Fabaceae</taxon>
        <taxon>Caesalpinioideae</taxon>
        <taxon>mimosoid clade</taxon>
        <taxon>Acacieae</taxon>
        <taxon>Acacia</taxon>
    </lineage>
</organism>
<sequence>MGREVTGIHVVDKRPNRIVATSNGSSSNKVHVSPRIAGVKLETEDHEVVECAEVNSFIEECHEKNEKSEAQTDGDCKKLSSPAARSTAVELEPTNHSVPLSSDMAAEKNGSDMLSVGTEGVVTGLNMSLNANNTHSPNSTKHLQTNSPFSSRKSLLHDDDDNWSLASSSAASARTARSRVTVGSAPTFRCSSRAEKRKEFYLKLEEKQRALEEERNQYKARQKEEEEAAIKQMRKNLVIRANPVPSFYYEGPPPKVELKKLPPTRPKSPKLTRRKSSGDAISSSSEVCSRQQRHSLGSRKEASNSPVTPKTKEHVLGRKSNGSCEKSKVGKEAKSAPPKITQQTNADISVH</sequence>
<proteinExistence type="inferred from homology"/>
<evidence type="ECO:0000256" key="5">
    <source>
        <dbReference type="ARBA" id="ARBA00023212"/>
    </source>
</evidence>
<reference evidence="9" key="1">
    <citation type="submission" date="2023-10" db="EMBL/GenBank/DDBJ databases">
        <title>Chromosome-level genome of the transformable northern wattle, Acacia crassicarpa.</title>
        <authorList>
            <person name="Massaro I."/>
            <person name="Sinha N.R."/>
            <person name="Poethig S."/>
            <person name="Leichty A.R."/>
        </authorList>
    </citation>
    <scope>NUCLEOTIDE SEQUENCE</scope>
    <source>
        <strain evidence="9">Acra3RX</strain>
        <tissue evidence="9">Leaf</tissue>
    </source>
</reference>
<feature type="domain" description="TPX2 C-terminal" evidence="8">
    <location>
        <begin position="187"/>
        <end position="256"/>
    </location>
</feature>
<feature type="compositionally biased region" description="Basic and acidic residues" evidence="7">
    <location>
        <begin position="64"/>
        <end position="78"/>
    </location>
</feature>
<comment type="caution">
    <text evidence="9">The sequence shown here is derived from an EMBL/GenBank/DDBJ whole genome shotgun (WGS) entry which is preliminary data.</text>
</comment>
<feature type="compositionally biased region" description="Polar residues" evidence="7">
    <location>
        <begin position="279"/>
        <end position="290"/>
    </location>
</feature>
<protein>
    <recommendedName>
        <fullName evidence="8">TPX2 C-terminal domain-containing protein</fullName>
    </recommendedName>
</protein>
<comment type="similarity">
    <text evidence="2">Belongs to the TPX2 family.</text>
</comment>
<keyword evidence="3" id="KW-0963">Cytoplasm</keyword>
<dbReference type="Proteomes" id="UP001293593">
    <property type="component" value="Unassembled WGS sequence"/>
</dbReference>
<evidence type="ECO:0000256" key="3">
    <source>
        <dbReference type="ARBA" id="ARBA00022490"/>
    </source>
</evidence>
<evidence type="ECO:0000313" key="10">
    <source>
        <dbReference type="Proteomes" id="UP001293593"/>
    </source>
</evidence>
<evidence type="ECO:0000256" key="2">
    <source>
        <dbReference type="ARBA" id="ARBA00005885"/>
    </source>
</evidence>
<dbReference type="GO" id="GO:0005874">
    <property type="term" value="C:microtubule"/>
    <property type="evidence" value="ECO:0007669"/>
    <property type="project" value="UniProtKB-KW"/>
</dbReference>
<accession>A0AAE1JSR6</accession>
<dbReference type="Pfam" id="PF06886">
    <property type="entry name" value="TPX2"/>
    <property type="match status" value="1"/>
</dbReference>
<evidence type="ECO:0000256" key="1">
    <source>
        <dbReference type="ARBA" id="ARBA00004245"/>
    </source>
</evidence>
<feature type="compositionally biased region" description="Polar residues" evidence="7">
    <location>
        <begin position="340"/>
        <end position="351"/>
    </location>
</feature>
<feature type="compositionally biased region" description="Polar residues" evidence="7">
    <location>
        <begin position="127"/>
        <end position="153"/>
    </location>
</feature>
<evidence type="ECO:0000259" key="8">
    <source>
        <dbReference type="Pfam" id="PF06886"/>
    </source>
</evidence>
<comment type="subcellular location">
    <subcellularLocation>
        <location evidence="1">Cytoplasm</location>
        <location evidence="1">Cytoskeleton</location>
    </subcellularLocation>
</comment>
<evidence type="ECO:0000256" key="7">
    <source>
        <dbReference type="SAM" id="MobiDB-lite"/>
    </source>
</evidence>
<keyword evidence="5" id="KW-0206">Cytoskeleton</keyword>
<dbReference type="PANTHER" id="PTHR46372">
    <property type="entry name" value="PROTEIN WVD2-LIKE 3"/>
    <property type="match status" value="1"/>
</dbReference>
<feature type="region of interest" description="Disordered" evidence="7">
    <location>
        <begin position="244"/>
        <end position="351"/>
    </location>
</feature>
<keyword evidence="6" id="KW-0175">Coiled coil</keyword>
<dbReference type="PANTHER" id="PTHR46372:SF6">
    <property type="entry name" value="PROTEIN WVD2-LIKE 1"/>
    <property type="match status" value="1"/>
</dbReference>
<evidence type="ECO:0000256" key="6">
    <source>
        <dbReference type="SAM" id="Coils"/>
    </source>
</evidence>